<reference evidence="2" key="1">
    <citation type="submission" date="2016-05" db="EMBL/GenBank/DDBJ databases">
        <authorList>
            <person name="Baek K."/>
            <person name="Yang S.-J."/>
        </authorList>
    </citation>
    <scope>NUCLEOTIDE SEQUENCE [LARGE SCALE GENOMIC DNA]</scope>
    <source>
        <strain evidence="2">ST58-10</strain>
    </source>
</reference>
<reference evidence="1 2" key="2">
    <citation type="journal article" date="2018" name="Int. J. Syst. Evol. Microbiol.">
        <title>Marinobacterium aestuarii sp. nov., a benzene-degrading marine bacterium isolated from estuary sediment.</title>
        <authorList>
            <person name="Bae S.S."/>
            <person name="Jung J."/>
            <person name="Chung D."/>
            <person name="Baek K."/>
        </authorList>
    </citation>
    <scope>NUCLEOTIDE SEQUENCE [LARGE SCALE GENOMIC DNA]</scope>
    <source>
        <strain evidence="1 2">ST58-10</strain>
    </source>
</reference>
<dbReference type="PANTHER" id="PTHR18901">
    <property type="entry name" value="2-DEOXYGLUCOSE-6-PHOSPHATE PHOSPHATASE 2"/>
    <property type="match status" value="1"/>
</dbReference>
<gene>
    <name evidence="1" type="ORF">A8C75_14695</name>
</gene>
<dbReference type="InterPro" id="IPR006439">
    <property type="entry name" value="HAD-SF_hydro_IA"/>
</dbReference>
<evidence type="ECO:0000313" key="2">
    <source>
        <dbReference type="Proteomes" id="UP000078070"/>
    </source>
</evidence>
<proteinExistence type="predicted"/>
<dbReference type="CDD" id="cd07505">
    <property type="entry name" value="HAD_BPGM-like"/>
    <property type="match status" value="1"/>
</dbReference>
<dbReference type="NCBIfam" id="TIGR01509">
    <property type="entry name" value="HAD-SF-IA-v3"/>
    <property type="match status" value="1"/>
</dbReference>
<dbReference type="Gene3D" id="1.10.150.240">
    <property type="entry name" value="Putative phosphatase, domain 2"/>
    <property type="match status" value="1"/>
</dbReference>
<dbReference type="Gene3D" id="3.40.50.1000">
    <property type="entry name" value="HAD superfamily/HAD-like"/>
    <property type="match status" value="1"/>
</dbReference>
<dbReference type="STRING" id="1821621.A8C75_14695"/>
<dbReference type="SFLD" id="SFLDG01129">
    <property type="entry name" value="C1.5:_HAD__Beta-PGM__Phosphata"/>
    <property type="match status" value="1"/>
</dbReference>
<dbReference type="InterPro" id="IPR036412">
    <property type="entry name" value="HAD-like_sf"/>
</dbReference>
<name>A0A1A9F0S8_9GAMM</name>
<dbReference type="PANTHER" id="PTHR18901:SF38">
    <property type="entry name" value="PSEUDOURIDINE-5'-PHOSPHATASE"/>
    <property type="match status" value="1"/>
</dbReference>
<dbReference type="InterPro" id="IPR023214">
    <property type="entry name" value="HAD_sf"/>
</dbReference>
<dbReference type="SFLD" id="SFLDS00003">
    <property type="entry name" value="Haloacid_Dehalogenase"/>
    <property type="match status" value="1"/>
</dbReference>
<dbReference type="InterPro" id="IPR023198">
    <property type="entry name" value="PGP-like_dom2"/>
</dbReference>
<dbReference type="AlphaFoldDB" id="A0A1A9F0S8"/>
<dbReference type="Pfam" id="PF00702">
    <property type="entry name" value="Hydrolase"/>
    <property type="match status" value="1"/>
</dbReference>
<dbReference type="Proteomes" id="UP000078070">
    <property type="component" value="Chromosome"/>
</dbReference>
<dbReference type="KEGG" id="mars:A8C75_14695"/>
<organism evidence="1 2">
    <name type="scientific">Marinobacterium aestuarii</name>
    <dbReference type="NCBI Taxonomy" id="1821621"/>
    <lineage>
        <taxon>Bacteria</taxon>
        <taxon>Pseudomonadati</taxon>
        <taxon>Pseudomonadota</taxon>
        <taxon>Gammaproteobacteria</taxon>
        <taxon>Oceanospirillales</taxon>
        <taxon>Oceanospirillaceae</taxon>
        <taxon>Marinobacterium</taxon>
    </lineage>
</organism>
<dbReference type="EMBL" id="CP015839">
    <property type="protein sequence ID" value="ANG63600.1"/>
    <property type="molecule type" value="Genomic_DNA"/>
</dbReference>
<keyword evidence="2" id="KW-1185">Reference proteome</keyword>
<accession>A0A1A9F0S8</accession>
<evidence type="ECO:0000313" key="1">
    <source>
        <dbReference type="EMBL" id="ANG63600.1"/>
    </source>
</evidence>
<protein>
    <submittedName>
        <fullName evidence="1">Haloacid dehalogenase</fullName>
    </submittedName>
</protein>
<sequence length="227" mass="24649">MMQQQFRACAIFDMDGLLIDSEPLWLDAQQTQLRELYDLELPDAELRAFQGTSTVAFCSVMAERHSARGVDADRLLAAMLQQMQSAIVRAPLMPGALALLQRLAQLDIPMAIASSSPLAFIEAVVQTHKLPVTVLASGLEVPRSKPHPAVFELAATRLGAREPGHCRVWEDSVNGVIAGRAAGMRVIAVPDQAHPQPDQFAIAHHVHASLHDSLDADGRVPVLYDAL</sequence>
<dbReference type="SUPFAM" id="SSF56784">
    <property type="entry name" value="HAD-like"/>
    <property type="match status" value="1"/>
</dbReference>